<gene>
    <name evidence="9" type="ORF">ENV70_06930</name>
</gene>
<dbReference type="InterPro" id="IPR006139">
    <property type="entry name" value="D-isomer_2_OHA_DH_cat_dom"/>
</dbReference>
<accession>A0A7C6EKJ0</accession>
<evidence type="ECO:0000259" key="7">
    <source>
        <dbReference type="Pfam" id="PF02826"/>
    </source>
</evidence>
<reference evidence="9" key="1">
    <citation type="journal article" date="2020" name="mSystems">
        <title>Genome- and Community-Level Interaction Insights into Carbon Utilization and Element Cycling Functions of Hydrothermarchaeota in Hydrothermal Sediment.</title>
        <authorList>
            <person name="Zhou Z."/>
            <person name="Liu Y."/>
            <person name="Xu W."/>
            <person name="Pan J."/>
            <person name="Luo Z.H."/>
            <person name="Li M."/>
        </authorList>
    </citation>
    <scope>NUCLEOTIDE SEQUENCE [LARGE SCALE GENOMIC DNA]</scope>
    <source>
        <strain evidence="9">SpSt-783</strain>
    </source>
</reference>
<evidence type="ECO:0000256" key="3">
    <source>
        <dbReference type="ARBA" id="ARBA00023027"/>
    </source>
</evidence>
<dbReference type="InterPro" id="IPR006140">
    <property type="entry name" value="D-isomer_DH_NAD-bd"/>
</dbReference>
<evidence type="ECO:0000259" key="6">
    <source>
        <dbReference type="Pfam" id="PF00389"/>
    </source>
</evidence>
<keyword evidence="1" id="KW-0963">Cytoplasm</keyword>
<comment type="caution">
    <text evidence="9">The sequence shown here is derived from an EMBL/GenBank/DDBJ whole genome shotgun (WGS) entry which is preliminary data.</text>
</comment>
<dbReference type="InterPro" id="IPR038251">
    <property type="entry name" value="PdxB_dimer_sf"/>
</dbReference>
<dbReference type="InterPro" id="IPR050223">
    <property type="entry name" value="D-isomer_2-hydroxyacid_DH"/>
</dbReference>
<dbReference type="GO" id="GO:0033711">
    <property type="term" value="F:4-phosphoerythronate dehydrogenase activity"/>
    <property type="evidence" value="ECO:0007669"/>
    <property type="project" value="InterPro"/>
</dbReference>
<sequence length="393" mass="45490">MKIYIINPMSDLKIIADEKIPFLSELFSTLGIIDTLPASEINQKNIRNYDVLFVRTVTKVNDKLLEGTKIKIIGSMTSGIDHIDRNYLRKNRIKLLYAPGSNSRSVAEYVIASLLVIAKIKNFSLERKTVGIIGAGNVGTKVAQMCEAIGMRVLLNDPPKYNRTKNKKYLSFRRFSDADIITLHIPLTFRGKYKTFHLIDEEFLSSIKQGTILINTSRGAVIDERMLIKFYKRLGGLILDVWENEPDINIDLLKIADIATPHIAGYSLDGKFNASYIVYKNLCRILKIKPIIRKNDVFPEINEEKDVLITQNDIFKTLYRTILQIYNPLNDHKKLFKMIGFEPLARRKYFEDLRRNYPVRREFPNYMLRICERLSSLQKLVEIFRSLGFKIKV</sequence>
<evidence type="ECO:0000259" key="8">
    <source>
        <dbReference type="Pfam" id="PF11890"/>
    </source>
</evidence>
<dbReference type="GO" id="GO:0008615">
    <property type="term" value="P:pyridoxine biosynthetic process"/>
    <property type="evidence" value="ECO:0007669"/>
    <property type="project" value="UniProtKB-KW"/>
</dbReference>
<keyword evidence="2 5" id="KW-0560">Oxidoreductase</keyword>
<evidence type="ECO:0000313" key="9">
    <source>
        <dbReference type="EMBL" id="HHS63326.1"/>
    </source>
</evidence>
<dbReference type="Pfam" id="PF02826">
    <property type="entry name" value="2-Hacid_dh_C"/>
    <property type="match status" value="1"/>
</dbReference>
<dbReference type="GO" id="GO:0051287">
    <property type="term" value="F:NAD binding"/>
    <property type="evidence" value="ECO:0007669"/>
    <property type="project" value="InterPro"/>
</dbReference>
<proteinExistence type="inferred from homology"/>
<dbReference type="Pfam" id="PF00389">
    <property type="entry name" value="2-Hacid_dh"/>
    <property type="match status" value="1"/>
</dbReference>
<dbReference type="SUPFAM" id="SSF51735">
    <property type="entry name" value="NAD(P)-binding Rossmann-fold domains"/>
    <property type="match status" value="1"/>
</dbReference>
<dbReference type="Gene3D" id="3.40.50.720">
    <property type="entry name" value="NAD(P)-binding Rossmann-like Domain"/>
    <property type="match status" value="2"/>
</dbReference>
<comment type="similarity">
    <text evidence="5">Belongs to the D-isomer specific 2-hydroxyacid dehydrogenase family.</text>
</comment>
<dbReference type="Pfam" id="PF11890">
    <property type="entry name" value="DUF3410"/>
    <property type="match status" value="1"/>
</dbReference>
<evidence type="ECO:0000256" key="4">
    <source>
        <dbReference type="ARBA" id="ARBA00023096"/>
    </source>
</evidence>
<evidence type="ECO:0000256" key="2">
    <source>
        <dbReference type="ARBA" id="ARBA00023002"/>
    </source>
</evidence>
<name>A0A7C6EKJ0_UNCW3</name>
<feature type="domain" description="Erythronate-4-phosphate dehydrogenase dimerisation" evidence="8">
    <location>
        <begin position="315"/>
        <end position="371"/>
    </location>
</feature>
<dbReference type="Gene3D" id="3.30.1370.170">
    <property type="match status" value="1"/>
</dbReference>
<keyword evidence="3" id="KW-0520">NAD</keyword>
<keyword evidence="4" id="KW-0664">Pyridoxine biosynthesis</keyword>
<organism evidence="9">
    <name type="scientific">candidate division WOR-3 bacterium</name>
    <dbReference type="NCBI Taxonomy" id="2052148"/>
    <lineage>
        <taxon>Bacteria</taxon>
        <taxon>Bacteria division WOR-3</taxon>
    </lineage>
</organism>
<dbReference type="CDD" id="cd12158">
    <property type="entry name" value="ErythrP_dh"/>
    <property type="match status" value="1"/>
</dbReference>
<feature type="domain" description="D-isomer specific 2-hydroxyacid dehydrogenase catalytic" evidence="6">
    <location>
        <begin position="16"/>
        <end position="288"/>
    </location>
</feature>
<dbReference type="InterPro" id="IPR020921">
    <property type="entry name" value="Erythronate-4-P_DHase"/>
</dbReference>
<dbReference type="PANTHER" id="PTHR10996">
    <property type="entry name" value="2-HYDROXYACID DEHYDROGENASE-RELATED"/>
    <property type="match status" value="1"/>
</dbReference>
<dbReference type="GO" id="GO:0046983">
    <property type="term" value="F:protein dimerization activity"/>
    <property type="evidence" value="ECO:0007669"/>
    <property type="project" value="InterPro"/>
</dbReference>
<dbReference type="AlphaFoldDB" id="A0A7C6EKJ0"/>
<protein>
    <submittedName>
        <fullName evidence="9">4-phosphoerythronate dehydrogenase</fullName>
    </submittedName>
</protein>
<evidence type="ECO:0000256" key="1">
    <source>
        <dbReference type="ARBA" id="ARBA00022490"/>
    </source>
</evidence>
<dbReference type="SUPFAM" id="SSF52283">
    <property type="entry name" value="Formate/glycerate dehydrogenase catalytic domain-like"/>
    <property type="match status" value="1"/>
</dbReference>
<feature type="domain" description="D-isomer specific 2-hydroxyacid dehydrogenase NAD-binding" evidence="7">
    <location>
        <begin position="121"/>
        <end position="264"/>
    </location>
</feature>
<dbReference type="GO" id="GO:0005737">
    <property type="term" value="C:cytoplasm"/>
    <property type="evidence" value="ECO:0007669"/>
    <property type="project" value="InterPro"/>
</dbReference>
<dbReference type="HAMAP" id="MF_01825">
    <property type="entry name" value="PdxB"/>
    <property type="match status" value="1"/>
</dbReference>
<dbReference type="InterPro" id="IPR036291">
    <property type="entry name" value="NAD(P)-bd_dom_sf"/>
</dbReference>
<dbReference type="InterPro" id="IPR024531">
    <property type="entry name" value="Erythronate-4-P_DHase_dimer"/>
</dbReference>
<evidence type="ECO:0000256" key="5">
    <source>
        <dbReference type="RuleBase" id="RU003719"/>
    </source>
</evidence>
<dbReference type="EMBL" id="DTHJ01000140">
    <property type="protein sequence ID" value="HHS63326.1"/>
    <property type="molecule type" value="Genomic_DNA"/>
</dbReference>